<comment type="caution">
    <text evidence="1">The sequence shown here is derived from an EMBL/GenBank/DDBJ whole genome shotgun (WGS) entry which is preliminary data.</text>
</comment>
<protein>
    <submittedName>
        <fullName evidence="1">Allantoicase</fullName>
    </submittedName>
</protein>
<proteinExistence type="predicted"/>
<evidence type="ECO:0000313" key="1">
    <source>
        <dbReference type="EMBL" id="KAJ1677966.1"/>
    </source>
</evidence>
<gene>
    <name evidence="1" type="primary">DAL2</name>
    <name evidence="1" type="ORF">EV182_005064</name>
</gene>
<evidence type="ECO:0000313" key="2">
    <source>
        <dbReference type="Proteomes" id="UP001145114"/>
    </source>
</evidence>
<dbReference type="Proteomes" id="UP001145114">
    <property type="component" value="Unassembled WGS sequence"/>
</dbReference>
<accession>A0ACC1HRJ0</accession>
<name>A0ACC1HRJ0_9FUNG</name>
<reference evidence="1" key="1">
    <citation type="submission" date="2022-06" db="EMBL/GenBank/DDBJ databases">
        <title>Phylogenomic reconstructions and comparative analyses of Kickxellomycotina fungi.</title>
        <authorList>
            <person name="Reynolds N.K."/>
            <person name="Stajich J.E."/>
            <person name="Barry K."/>
            <person name="Grigoriev I.V."/>
            <person name="Crous P."/>
            <person name="Smith M.E."/>
        </authorList>
    </citation>
    <scope>NUCLEOTIDE SEQUENCE</scope>
    <source>
        <strain evidence="1">RSA 2271</strain>
    </source>
</reference>
<keyword evidence="2" id="KW-1185">Reference proteome</keyword>
<dbReference type="EMBL" id="JAMZIH010001700">
    <property type="protein sequence ID" value="KAJ1677966.1"/>
    <property type="molecule type" value="Genomic_DNA"/>
</dbReference>
<sequence>MTFRRLQAGSPEAKTLTSNVDLASAAVGSRVISTTDEFFAAASNMLKVEPAIFLPDKFVDTGKWMDGWETHRHNKNYDIAVIKLGFPGQIYGFDVDTSHFTGNHAPEVSIDAVAADDATIQSGRAQWTTVLPRTRLDPDSHHLFALNSLTAQSFTHIRVNNYPDGGIARLRVYGKITPQFELQTQQASSKDIDLAFIGNGGKAIQGSNEHFTPVSNLILPGRGVNMGDGWETKRSRTPGHNDWVILKLGAPGYLKEIEIDTRHFIGNFPQSFTVHAISSDKENPGADNPLWQEILPHQPLSADRQHFFKLNAPANKAFTHVKVTIYPDGGIKRIRVLGEPAVSPAKL</sequence>
<organism evidence="1 2">
    <name type="scientific">Spiromyces aspiralis</name>
    <dbReference type="NCBI Taxonomy" id="68401"/>
    <lineage>
        <taxon>Eukaryota</taxon>
        <taxon>Fungi</taxon>
        <taxon>Fungi incertae sedis</taxon>
        <taxon>Zoopagomycota</taxon>
        <taxon>Kickxellomycotina</taxon>
        <taxon>Kickxellomycetes</taxon>
        <taxon>Kickxellales</taxon>
        <taxon>Kickxellaceae</taxon>
        <taxon>Spiromyces</taxon>
    </lineage>
</organism>